<dbReference type="CDD" id="cd00093">
    <property type="entry name" value="HTH_XRE"/>
    <property type="match status" value="1"/>
</dbReference>
<dbReference type="eggNOG" id="ENOG5031YHW">
    <property type="taxonomic scope" value="Bacteria"/>
</dbReference>
<keyword evidence="3" id="KW-1185">Reference proteome</keyword>
<organism evidence="2 3">
    <name type="scientific">Gordonia sputi NBRC 100414</name>
    <dbReference type="NCBI Taxonomy" id="1089453"/>
    <lineage>
        <taxon>Bacteria</taxon>
        <taxon>Bacillati</taxon>
        <taxon>Actinomycetota</taxon>
        <taxon>Actinomycetes</taxon>
        <taxon>Mycobacteriales</taxon>
        <taxon>Gordoniaceae</taxon>
        <taxon>Gordonia</taxon>
    </lineage>
</organism>
<dbReference type="SUPFAM" id="SSF47413">
    <property type="entry name" value="lambda repressor-like DNA-binding domains"/>
    <property type="match status" value="1"/>
</dbReference>
<name>H5U5H8_9ACTN</name>
<feature type="region of interest" description="Disordered" evidence="1">
    <location>
        <begin position="191"/>
        <end position="229"/>
    </location>
</feature>
<keyword evidence="2" id="KW-0238">DNA-binding</keyword>
<dbReference type="AlphaFoldDB" id="H5U5H8"/>
<dbReference type="EMBL" id="BAFC01000116">
    <property type="protein sequence ID" value="GAB40986.1"/>
    <property type="molecule type" value="Genomic_DNA"/>
</dbReference>
<dbReference type="RefSeq" id="WP_005208103.1">
    <property type="nucleotide sequence ID" value="NZ_BAFC01000116.1"/>
</dbReference>
<dbReference type="InterPro" id="IPR010982">
    <property type="entry name" value="Lambda_DNA-bd_dom_sf"/>
</dbReference>
<dbReference type="GO" id="GO:0003677">
    <property type="term" value="F:DNA binding"/>
    <property type="evidence" value="ECO:0007669"/>
    <property type="project" value="UniProtKB-KW"/>
</dbReference>
<sequence length="229" mass="25055">MANPTALSTLLGQNVRRLRETAGLTTDELAKRMQPFGFRWQGSSVRALESGRSTVTVHLLIALASALDGASLDGNESINAVALLAAPRGSLIDVGNQTPLLAEYLQEFFNGAPGSTLRVGFAELVDQEAQARSHAASDGLSGIEAGRARYTSQKQLHSFGETERRVVEDLGISLPELAYLSHKLWRRTITDERDQRAGGDSNPQKRGRVMRELKQELREELSRDQDGDD</sequence>
<dbReference type="InterPro" id="IPR001387">
    <property type="entry name" value="Cro/C1-type_HTH"/>
</dbReference>
<proteinExistence type="predicted"/>
<protein>
    <submittedName>
        <fullName evidence="2">Putative Xre family DNA-binding protein</fullName>
    </submittedName>
</protein>
<feature type="compositionally biased region" description="Basic and acidic residues" evidence="1">
    <location>
        <begin position="209"/>
        <end position="229"/>
    </location>
</feature>
<reference evidence="2 3" key="1">
    <citation type="submission" date="2012-02" db="EMBL/GenBank/DDBJ databases">
        <title>Whole genome shotgun sequence of Gordonia sputi NBRC 100414.</title>
        <authorList>
            <person name="Yoshida I."/>
            <person name="Hosoyama A."/>
            <person name="Tsuchikane K."/>
            <person name="Katsumata H."/>
            <person name="Yamazaki S."/>
            <person name="Fujita N."/>
        </authorList>
    </citation>
    <scope>NUCLEOTIDE SEQUENCE [LARGE SCALE GENOMIC DNA]</scope>
    <source>
        <strain evidence="2 3">NBRC 100414</strain>
    </source>
</reference>
<dbReference type="Gene3D" id="1.10.260.40">
    <property type="entry name" value="lambda repressor-like DNA-binding domains"/>
    <property type="match status" value="1"/>
</dbReference>
<evidence type="ECO:0000256" key="1">
    <source>
        <dbReference type="SAM" id="MobiDB-lite"/>
    </source>
</evidence>
<comment type="caution">
    <text evidence="2">The sequence shown here is derived from an EMBL/GenBank/DDBJ whole genome shotgun (WGS) entry which is preliminary data.</text>
</comment>
<evidence type="ECO:0000313" key="2">
    <source>
        <dbReference type="EMBL" id="GAB40986.1"/>
    </source>
</evidence>
<evidence type="ECO:0000313" key="3">
    <source>
        <dbReference type="Proteomes" id="UP000005845"/>
    </source>
</evidence>
<dbReference type="Proteomes" id="UP000005845">
    <property type="component" value="Unassembled WGS sequence"/>
</dbReference>
<gene>
    <name evidence="2" type="ORF">GOSPT_118_00630</name>
</gene>
<accession>H5U5H8</accession>
<dbReference type="Pfam" id="PF13560">
    <property type="entry name" value="HTH_31"/>
    <property type="match status" value="1"/>
</dbReference>